<dbReference type="Pfam" id="PF11148">
    <property type="entry name" value="DUF2922"/>
    <property type="match status" value="1"/>
</dbReference>
<evidence type="ECO:0000313" key="1">
    <source>
        <dbReference type="EMBL" id="MBM7550216.1"/>
    </source>
</evidence>
<name>A0ABS2MJL3_9FIRM</name>
<gene>
    <name evidence="1" type="ORF">JOD41_000951</name>
</gene>
<dbReference type="Proteomes" id="UP000720595">
    <property type="component" value="Unassembled WGS sequence"/>
</dbReference>
<dbReference type="EMBL" id="JAFBDH010000004">
    <property type="protein sequence ID" value="MBM7550216.1"/>
    <property type="molecule type" value="Genomic_DNA"/>
</dbReference>
<reference evidence="1 2" key="1">
    <citation type="submission" date="2021-01" db="EMBL/GenBank/DDBJ databases">
        <title>Genomic Encyclopedia of Type Strains, Phase IV (KMG-IV): sequencing the most valuable type-strain genomes for metagenomic binning, comparative biology and taxonomic classification.</title>
        <authorList>
            <person name="Goeker M."/>
        </authorList>
    </citation>
    <scope>NUCLEOTIDE SEQUENCE [LARGE SCALE GENOMIC DNA]</scope>
    <source>
        <strain evidence="1 2">DSM 21461</strain>
    </source>
</reference>
<evidence type="ECO:0008006" key="3">
    <source>
        <dbReference type="Google" id="ProtNLM"/>
    </source>
</evidence>
<proteinExistence type="predicted"/>
<comment type="caution">
    <text evidence="1">The sequence shown here is derived from an EMBL/GenBank/DDBJ whole genome shotgun (WGS) entry which is preliminary data.</text>
</comment>
<organism evidence="1 2">
    <name type="scientific">Peptoniphilus gorbachii</name>
    <dbReference type="NCBI Taxonomy" id="411567"/>
    <lineage>
        <taxon>Bacteria</taxon>
        <taxon>Bacillati</taxon>
        <taxon>Bacillota</taxon>
        <taxon>Tissierellia</taxon>
        <taxon>Tissierellales</taxon>
        <taxon>Peptoniphilaceae</taxon>
        <taxon>Peptoniphilus</taxon>
    </lineage>
</organism>
<evidence type="ECO:0000313" key="2">
    <source>
        <dbReference type="Proteomes" id="UP000720595"/>
    </source>
</evidence>
<keyword evidence="2" id="KW-1185">Reference proteome</keyword>
<dbReference type="InterPro" id="IPR021321">
    <property type="entry name" value="DUF2922"/>
</dbReference>
<accession>A0ABS2MJL3</accession>
<protein>
    <recommendedName>
        <fullName evidence="3">DUF2922 domain-containing protein</fullName>
    </recommendedName>
</protein>
<sequence>MKGDVFMKQTKTLKMSFADEGGNPWNLTILNPKEGITSVEAKAVGDIITNNNLVNGKVGHVKSFNGALLVTRTEDEI</sequence>